<name>A0ABW1DZT4_9ACTN</name>
<sequence length="259" mass="28302">MSGTAAHTRVLVHGVPETTAIWTPLLDELSALGIDNVVTLSPPAFGAPVPEGFEATVDGYRNWLIEQLEQFDEPVDLVGHDFGGAHVAGVAMHRPDLIRSWVSDAIGALEPDYEWHETAQVWQTPEGEAFIGEMFSGGAEARAQRMIQWGITEPVAKLLGAAQDEEMARTILSLYRSAAQPAMAEHGKALHQASARPGLFIIPLDDHAVGTLEQRRRAGQRAGAKTEELAGFGHWWMLQDPKRSALILRDFWASVSPKD</sequence>
<reference evidence="3" key="1">
    <citation type="journal article" date="2019" name="Int. J. Syst. Evol. Microbiol.">
        <title>The Global Catalogue of Microorganisms (GCM) 10K type strain sequencing project: providing services to taxonomists for standard genome sequencing and annotation.</title>
        <authorList>
            <consortium name="The Broad Institute Genomics Platform"/>
            <consortium name="The Broad Institute Genome Sequencing Center for Infectious Disease"/>
            <person name="Wu L."/>
            <person name="Ma J."/>
        </authorList>
    </citation>
    <scope>NUCLEOTIDE SEQUENCE [LARGE SCALE GENOMIC DNA]</scope>
    <source>
        <strain evidence="3">JCM 10411</strain>
    </source>
</reference>
<dbReference type="EMBL" id="JBHSOA010000043">
    <property type="protein sequence ID" value="MFC5854157.1"/>
    <property type="molecule type" value="Genomic_DNA"/>
</dbReference>
<dbReference type="Gene3D" id="3.40.50.1820">
    <property type="entry name" value="alpha/beta hydrolase"/>
    <property type="match status" value="1"/>
</dbReference>
<evidence type="ECO:0000259" key="1">
    <source>
        <dbReference type="Pfam" id="PF12697"/>
    </source>
</evidence>
<feature type="domain" description="AB hydrolase-1" evidence="1">
    <location>
        <begin position="10"/>
        <end position="243"/>
    </location>
</feature>
<evidence type="ECO:0000313" key="3">
    <source>
        <dbReference type="Proteomes" id="UP001596180"/>
    </source>
</evidence>
<dbReference type="Proteomes" id="UP001596180">
    <property type="component" value="Unassembled WGS sequence"/>
</dbReference>
<accession>A0ABW1DZT4</accession>
<organism evidence="2 3">
    <name type="scientific">Streptomyces chlorus</name>
    <dbReference type="NCBI Taxonomy" id="887452"/>
    <lineage>
        <taxon>Bacteria</taxon>
        <taxon>Bacillati</taxon>
        <taxon>Actinomycetota</taxon>
        <taxon>Actinomycetes</taxon>
        <taxon>Kitasatosporales</taxon>
        <taxon>Streptomycetaceae</taxon>
        <taxon>Streptomyces</taxon>
    </lineage>
</organism>
<protein>
    <submittedName>
        <fullName evidence="2">Alpha/beta fold hydrolase</fullName>
    </submittedName>
</protein>
<gene>
    <name evidence="2" type="ORF">ACFPZI_20825</name>
</gene>
<dbReference type="Pfam" id="PF12697">
    <property type="entry name" value="Abhydrolase_6"/>
    <property type="match status" value="1"/>
</dbReference>
<comment type="caution">
    <text evidence="2">The sequence shown here is derived from an EMBL/GenBank/DDBJ whole genome shotgun (WGS) entry which is preliminary data.</text>
</comment>
<dbReference type="InterPro" id="IPR029058">
    <property type="entry name" value="AB_hydrolase_fold"/>
</dbReference>
<dbReference type="InterPro" id="IPR000073">
    <property type="entry name" value="AB_hydrolase_1"/>
</dbReference>
<keyword evidence="3" id="KW-1185">Reference proteome</keyword>
<dbReference type="GO" id="GO:0016787">
    <property type="term" value="F:hydrolase activity"/>
    <property type="evidence" value="ECO:0007669"/>
    <property type="project" value="UniProtKB-KW"/>
</dbReference>
<dbReference type="SUPFAM" id="SSF53474">
    <property type="entry name" value="alpha/beta-Hydrolases"/>
    <property type="match status" value="1"/>
</dbReference>
<keyword evidence="2" id="KW-0378">Hydrolase</keyword>
<proteinExistence type="predicted"/>
<dbReference type="RefSeq" id="WP_381365018.1">
    <property type="nucleotide sequence ID" value="NZ_JBHSOA010000043.1"/>
</dbReference>
<evidence type="ECO:0000313" key="2">
    <source>
        <dbReference type="EMBL" id="MFC5854157.1"/>
    </source>
</evidence>